<feature type="region of interest" description="Disordered" evidence="1">
    <location>
        <begin position="743"/>
        <end position="765"/>
    </location>
</feature>
<protein>
    <submittedName>
        <fullName evidence="2">Polymerase PB2</fullName>
    </submittedName>
</protein>
<reference evidence="2" key="1">
    <citation type="journal article" date="2020" name="bioRxiv">
        <title>Single mosquito metatranscriptomics identifies vectors, emerging pathogens and reservoirs in one assay.</title>
        <authorList>
            <person name="Batson J."/>
            <person name="Dudas G."/>
            <person name="Haas-Stapleton E."/>
            <person name="Kistler A.L."/>
            <person name="Li L.M."/>
            <person name="Logan P."/>
            <person name="Ratnasiri K."/>
            <person name="Retallack H."/>
        </authorList>
    </citation>
    <scope>NUCLEOTIDE SEQUENCE</scope>
    <source>
        <strain evidence="2">CMS001_027_ALCO</strain>
    </source>
</reference>
<proteinExistence type="predicted"/>
<accession>A0A894KEN4</accession>
<sequence length="786" mass="88989">MGTNNKEEAKRILMALVQKVNKASVNTISILRTTPLCNLKTIQRRSKNLKDPNPLSSMMIATSNRYPLSVDTKKAAECKLPREFLGGPDSHQYGRTLCKIEALQWYSDHAPPPTDETKAAVDILFKAKRKEVRDHYAKDWEHSIIRYGAVLLVRKPVPTQEVVFEVPPGQRHDYLIAALMPDHYTNRGNLDPEILERLNEVKVLSIGAKLMLQSQLRILLNMFDPKVRFIPALDTASDNLNRVRYTVASGTHRVIVTDPTAGNGKEYSDFLSQLGRACWYLCSHKESVTAVRNAVCTSRYRGRPIGSILAQEVESHSIYQRFLRAIMGQDLVETKMVHGFEFYGDGKNMKSVRAENRKKVAFYRYTGDEMVDISRGTFKARVHRRGSFVNGFMCTRASLETIRNAVAALGVYLKLQFESSDAPTLRRISDQMFQRWLEAPWSVLEVSASDFNNAIIGRGSHPKIKIVESLEPGQRIAQQVTVRETKIVYENGRAVDVDRPRSFPLLPPDFGIDARYGNLFIDFLSPERMLLQKIGNLMSKIDEVRSWIQRGDFNQANFSVYAGVPRSELARVAGVARSLLVRGLSEGVADEVLMFWYCFAGGKTVTLSETAPISPFKWYQSHTIDFELDQGLVRFSAEEGLTVNGYSIRRGPDLEAQIVRTLIPHFRILGSTPSDYRLTTPNYVRAHPEAFREGERIKITLHGAEIYLQKDRTFQSDVNKTLYNRMSNQALPVSLDRLIARKRPSEAAASDPEAGPSSKRANYVPTVRELEAEHEFFSDEDTDEVL</sequence>
<name>A0A894KEN4_9VIRU</name>
<organism evidence="2">
    <name type="scientific">Astopletus virus</name>
    <dbReference type="NCBI Taxonomy" id="2800905"/>
    <lineage>
        <taxon>Viruses</taxon>
        <taxon>Riboviria</taxon>
    </lineage>
</organism>
<evidence type="ECO:0000256" key="1">
    <source>
        <dbReference type="SAM" id="MobiDB-lite"/>
    </source>
</evidence>
<dbReference type="EMBL" id="MW434226">
    <property type="protein sequence ID" value="QRW42566.1"/>
    <property type="molecule type" value="Genomic_RNA"/>
</dbReference>
<evidence type="ECO:0000313" key="2">
    <source>
        <dbReference type="EMBL" id="QRW42566.1"/>
    </source>
</evidence>